<evidence type="ECO:0000256" key="4">
    <source>
        <dbReference type="ARBA" id="ARBA00022781"/>
    </source>
</evidence>
<evidence type="ECO:0000256" key="6">
    <source>
        <dbReference type="ARBA" id="ARBA00023136"/>
    </source>
</evidence>
<evidence type="ECO:0000256" key="5">
    <source>
        <dbReference type="ARBA" id="ARBA00023065"/>
    </source>
</evidence>
<geneLocation type="plastid" evidence="8"/>
<keyword evidence="3" id="KW-0813">Transport</keyword>
<dbReference type="Pfam" id="PF00213">
    <property type="entry name" value="OSCP"/>
    <property type="match status" value="1"/>
</dbReference>
<gene>
    <name evidence="8" type="primary">atpD</name>
</gene>
<sequence length="184" mass="20727">MSNQNFEEKVATPYAEALIAHAQSLNILDQYESELSSILLALSESKDLQAFLLNPLAVNLSKKGVLKKLFEHQVDNFIMSFLLVLVDRRRISFLKTIIEKYLKITYLLESITIVELYSAFDLNKVQQTNLTDKIKLMTSSSQIKLVSKRDSSLIGGFIIKIGSKIIDASLIGKLNKISLYLNAN</sequence>
<keyword evidence="6" id="KW-0472">Membrane</keyword>
<dbReference type="AlphaFoldDB" id="A0A0B5W5T6"/>
<dbReference type="GO" id="GO:0046933">
    <property type="term" value="F:proton-transporting ATP synthase activity, rotational mechanism"/>
    <property type="evidence" value="ECO:0007669"/>
    <property type="project" value="InterPro"/>
</dbReference>
<dbReference type="InterPro" id="IPR000711">
    <property type="entry name" value="ATPase_OSCP/dsu"/>
</dbReference>
<dbReference type="SUPFAM" id="SSF47928">
    <property type="entry name" value="N-terminal domain of the delta subunit of the F1F0-ATP synthase"/>
    <property type="match status" value="1"/>
</dbReference>
<dbReference type="EMBL" id="KP308097">
    <property type="protein sequence ID" value="AJH65976.1"/>
    <property type="molecule type" value="Genomic_DNA"/>
</dbReference>
<comment type="similarity">
    <text evidence="2">Belongs to the ATPase delta chain family.</text>
</comment>
<dbReference type="GeneID" id="23629550"/>
<evidence type="ECO:0000256" key="1">
    <source>
        <dbReference type="ARBA" id="ARBA00004370"/>
    </source>
</evidence>
<dbReference type="NCBIfam" id="TIGR01145">
    <property type="entry name" value="ATP_synt_delta"/>
    <property type="match status" value="1"/>
</dbReference>
<name>A0A0B5W5T6_9FLOR</name>
<dbReference type="Gene3D" id="1.10.520.20">
    <property type="entry name" value="N-terminal domain of the delta subunit of the F1F0-ATP synthase"/>
    <property type="match status" value="1"/>
</dbReference>
<reference evidence="8" key="1">
    <citation type="journal article" date="2015" name="J. Phycol.">
        <title>The Choreocolax polysiphoniae plastid forces a reevaluation of the evolutionary pathways to parasitism in red algae.</title>
        <authorList>
            <person name="Salomaki E.D."/>
            <person name="Nickles K.R."/>
            <person name="Lane C.E."/>
        </authorList>
    </citation>
    <scope>NUCLEOTIDE SEQUENCE</scope>
</reference>
<dbReference type="RefSeq" id="YP_009122218.1">
    <property type="nucleotide sequence ID" value="NC_026523.1"/>
</dbReference>
<dbReference type="GO" id="GO:0016020">
    <property type="term" value="C:membrane"/>
    <property type="evidence" value="ECO:0007669"/>
    <property type="project" value="UniProtKB-SubCell"/>
</dbReference>
<dbReference type="PRINTS" id="PR00125">
    <property type="entry name" value="ATPASEDELTA"/>
</dbReference>
<evidence type="ECO:0000256" key="2">
    <source>
        <dbReference type="ARBA" id="ARBA00007046"/>
    </source>
</evidence>
<keyword evidence="7" id="KW-0066">ATP synthesis</keyword>
<accession>A0A0B5W5T6</accession>
<keyword evidence="5" id="KW-0406">Ion transport</keyword>
<proteinExistence type="inferred from homology"/>
<protein>
    <submittedName>
        <fullName evidence="8">ATP synthase subunit delta</fullName>
    </submittedName>
</protein>
<evidence type="ECO:0000256" key="3">
    <source>
        <dbReference type="ARBA" id="ARBA00022448"/>
    </source>
</evidence>
<comment type="subcellular location">
    <subcellularLocation>
        <location evidence="1">Membrane</location>
    </subcellularLocation>
</comment>
<keyword evidence="8" id="KW-0934">Plastid</keyword>
<dbReference type="HAMAP" id="MF_01416">
    <property type="entry name" value="ATP_synth_delta_bact"/>
    <property type="match status" value="1"/>
</dbReference>
<organism evidence="8">
    <name type="scientific">Vertebrata lanosa</name>
    <dbReference type="NCBI Taxonomy" id="1261582"/>
    <lineage>
        <taxon>Eukaryota</taxon>
        <taxon>Rhodophyta</taxon>
        <taxon>Florideophyceae</taxon>
        <taxon>Rhodymeniophycidae</taxon>
        <taxon>Ceramiales</taxon>
        <taxon>Rhodomelaceae</taxon>
        <taxon>Polysiphonioideae</taxon>
        <taxon>Vertebrata</taxon>
    </lineage>
</organism>
<evidence type="ECO:0000313" key="8">
    <source>
        <dbReference type="EMBL" id="AJH65976.1"/>
    </source>
</evidence>
<evidence type="ECO:0000256" key="7">
    <source>
        <dbReference type="ARBA" id="ARBA00023310"/>
    </source>
</evidence>
<keyword evidence="4" id="KW-0375">Hydrogen ion transport</keyword>
<dbReference type="PANTHER" id="PTHR11910">
    <property type="entry name" value="ATP SYNTHASE DELTA CHAIN"/>
    <property type="match status" value="1"/>
</dbReference>
<dbReference type="InterPro" id="IPR026015">
    <property type="entry name" value="ATP_synth_OSCP/delta_N_sf"/>
</dbReference>